<accession>A0AAW1PTH2</accession>
<gene>
    <name evidence="2" type="ORF">WJX72_000722</name>
</gene>
<evidence type="ECO:0000313" key="2">
    <source>
        <dbReference type="EMBL" id="KAK9811257.1"/>
    </source>
</evidence>
<feature type="region of interest" description="Disordered" evidence="1">
    <location>
        <begin position="334"/>
        <end position="354"/>
    </location>
</feature>
<proteinExistence type="predicted"/>
<evidence type="ECO:0000313" key="3">
    <source>
        <dbReference type="Proteomes" id="UP001489004"/>
    </source>
</evidence>
<dbReference type="EMBL" id="JALJOR010000009">
    <property type="protein sequence ID" value="KAK9811257.1"/>
    <property type="molecule type" value="Genomic_DNA"/>
</dbReference>
<feature type="region of interest" description="Disordered" evidence="1">
    <location>
        <begin position="150"/>
        <end position="172"/>
    </location>
</feature>
<name>A0AAW1PTH2_9CHLO</name>
<evidence type="ECO:0000256" key="1">
    <source>
        <dbReference type="SAM" id="MobiDB-lite"/>
    </source>
</evidence>
<comment type="caution">
    <text evidence="2">The sequence shown here is derived from an EMBL/GenBank/DDBJ whole genome shotgun (WGS) entry which is preliminary data.</text>
</comment>
<sequence length="354" mass="39299">MEIMEPQSRVNASLPEFVKQGLARYHRGPKAVPLVRAATAPLPADYYDRARQSWQECSTSSQAEFLASAPSEPGTLQGRHATVATSQQLRDECIHQCEGDAPQTLEHARQRMFQQLSRSRVASQAVHLKFNSQQTHPGRAMGDKLHRVDADDGHPRKPPKLVIKPAPPTKQRPVVIGASHTVPRNTRTYALCIPKPPDLRSESPAVPFSPTCKGRLHSFGLDVEDPAAAQQEAPEETPRSRRKAAFVPPKLHCSQLKLEAEDAGALAELNAAALRSASPPKQVVRRPLKTLGAGFRRRNDVQDVLKWKDHVRVLEQQASQALERAREKARLRAERHKLQTPPLGATDNSWIDQC</sequence>
<protein>
    <submittedName>
        <fullName evidence="2">Uncharacterized protein</fullName>
    </submittedName>
</protein>
<organism evidence="2 3">
    <name type="scientific">[Myrmecia] bisecta</name>
    <dbReference type="NCBI Taxonomy" id="41462"/>
    <lineage>
        <taxon>Eukaryota</taxon>
        <taxon>Viridiplantae</taxon>
        <taxon>Chlorophyta</taxon>
        <taxon>core chlorophytes</taxon>
        <taxon>Trebouxiophyceae</taxon>
        <taxon>Trebouxiales</taxon>
        <taxon>Trebouxiaceae</taxon>
        <taxon>Myrmecia</taxon>
    </lineage>
</organism>
<reference evidence="2 3" key="1">
    <citation type="journal article" date="2024" name="Nat. Commun.">
        <title>Phylogenomics reveals the evolutionary origins of lichenization in chlorophyte algae.</title>
        <authorList>
            <person name="Puginier C."/>
            <person name="Libourel C."/>
            <person name="Otte J."/>
            <person name="Skaloud P."/>
            <person name="Haon M."/>
            <person name="Grisel S."/>
            <person name="Petersen M."/>
            <person name="Berrin J.G."/>
            <person name="Delaux P.M."/>
            <person name="Dal Grande F."/>
            <person name="Keller J."/>
        </authorList>
    </citation>
    <scope>NUCLEOTIDE SEQUENCE [LARGE SCALE GENOMIC DNA]</scope>
    <source>
        <strain evidence="2 3">SAG 2043</strain>
    </source>
</reference>
<keyword evidence="3" id="KW-1185">Reference proteome</keyword>
<dbReference type="AlphaFoldDB" id="A0AAW1PTH2"/>
<dbReference type="Proteomes" id="UP001489004">
    <property type="component" value="Unassembled WGS sequence"/>
</dbReference>